<evidence type="ECO:0000313" key="2">
    <source>
        <dbReference type="EMBL" id="AKF03926.1"/>
    </source>
</evidence>
<dbReference type="Proteomes" id="UP000034883">
    <property type="component" value="Chromosome"/>
</dbReference>
<gene>
    <name evidence="2" type="ORF">DB32_001075</name>
</gene>
<evidence type="ECO:0000313" key="3">
    <source>
        <dbReference type="Proteomes" id="UP000034883"/>
    </source>
</evidence>
<organism evidence="2 3">
    <name type="scientific">Sandaracinus amylolyticus</name>
    <dbReference type="NCBI Taxonomy" id="927083"/>
    <lineage>
        <taxon>Bacteria</taxon>
        <taxon>Pseudomonadati</taxon>
        <taxon>Myxococcota</taxon>
        <taxon>Polyangia</taxon>
        <taxon>Polyangiales</taxon>
        <taxon>Sandaracinaceae</taxon>
        <taxon>Sandaracinus</taxon>
    </lineage>
</organism>
<accession>A0A0F6YHD9</accession>
<dbReference type="AlphaFoldDB" id="A0A0F6YHD9"/>
<keyword evidence="3" id="KW-1185">Reference proteome</keyword>
<dbReference type="KEGG" id="samy:DB32_001075"/>
<feature type="compositionally biased region" description="Acidic residues" evidence="1">
    <location>
        <begin position="46"/>
        <end position="70"/>
    </location>
</feature>
<feature type="region of interest" description="Disordered" evidence="1">
    <location>
        <begin position="18"/>
        <end position="102"/>
    </location>
</feature>
<dbReference type="EMBL" id="CP011125">
    <property type="protein sequence ID" value="AKF03926.1"/>
    <property type="molecule type" value="Genomic_DNA"/>
</dbReference>
<name>A0A0F6YHD9_9BACT</name>
<proteinExistence type="predicted"/>
<protein>
    <submittedName>
        <fullName evidence="2">Uncharacterized protein</fullName>
    </submittedName>
</protein>
<sequence length="356" mass="37835">MAALVIAHALVACGGARPIQDGDAVAADEEGGGRRARRAPRAGERSDEEPEEDAEAPAEDDEEPIAEGEVDFPLGERVTIPGTGVSLEPPRGTERSASGSTLVHPRRRLQIVIAAAEGDLSVHQQFRSGLRASAEELESEEIQVNGVPATLVIDRMEQGQTQLERVWIVARQGTRSVAVMGLYAANRSEQMRAYLRTSVLTTQIDAAVAIDPEAALGYRIDPGTGLQLVRAASTNVTYSTDGQPPPGVGQPMMLLMPLPIDVPATERTELCPQILGQLVQLSGGPDLQQGTIEGGELTGCDRSVTTTEDPRLATYTALVFRGDAAFMILGSTEASGGTRWLPRFRAAARTLAPVTR</sequence>
<reference evidence="2 3" key="1">
    <citation type="submission" date="2015-03" db="EMBL/GenBank/DDBJ databases">
        <title>Genome assembly of Sandaracinus amylolyticus DSM 53668.</title>
        <authorList>
            <person name="Sharma G."/>
            <person name="Subramanian S."/>
        </authorList>
    </citation>
    <scope>NUCLEOTIDE SEQUENCE [LARGE SCALE GENOMIC DNA]</scope>
    <source>
        <strain evidence="2 3">DSM 53668</strain>
    </source>
</reference>
<dbReference type="STRING" id="927083.DB32_001075"/>
<evidence type="ECO:0000256" key="1">
    <source>
        <dbReference type="SAM" id="MobiDB-lite"/>
    </source>
</evidence>